<keyword evidence="6" id="KW-1185">Reference proteome</keyword>
<accession>A0A1H4MAQ7</accession>
<gene>
    <name evidence="5" type="ORF">SAMN04489745_1276</name>
</gene>
<dbReference type="SMART" id="SM00347">
    <property type="entry name" value="HTH_MARR"/>
    <property type="match status" value="1"/>
</dbReference>
<dbReference type="PANTHER" id="PTHR33164">
    <property type="entry name" value="TRANSCRIPTIONAL REGULATOR, MARR FAMILY"/>
    <property type="match status" value="1"/>
</dbReference>
<keyword evidence="1" id="KW-0805">Transcription regulation</keyword>
<feature type="domain" description="HTH marR-type" evidence="4">
    <location>
        <begin position="1"/>
        <end position="128"/>
    </location>
</feature>
<dbReference type="InterPro" id="IPR039422">
    <property type="entry name" value="MarR/SlyA-like"/>
</dbReference>
<evidence type="ECO:0000259" key="4">
    <source>
        <dbReference type="PROSITE" id="PS50995"/>
    </source>
</evidence>
<organism evidence="5 6">
    <name type="scientific">Arthrobacter woluwensis</name>
    <dbReference type="NCBI Taxonomy" id="156980"/>
    <lineage>
        <taxon>Bacteria</taxon>
        <taxon>Bacillati</taxon>
        <taxon>Actinomycetota</taxon>
        <taxon>Actinomycetes</taxon>
        <taxon>Micrococcales</taxon>
        <taxon>Micrococcaceae</taxon>
        <taxon>Arthrobacter</taxon>
    </lineage>
</organism>
<name>A0A1H4MAQ7_9MICC</name>
<dbReference type="SUPFAM" id="SSF46785">
    <property type="entry name" value="Winged helix' DNA-binding domain"/>
    <property type="match status" value="1"/>
</dbReference>
<evidence type="ECO:0000256" key="3">
    <source>
        <dbReference type="ARBA" id="ARBA00023163"/>
    </source>
</evidence>
<dbReference type="Gene3D" id="1.10.10.10">
    <property type="entry name" value="Winged helix-like DNA-binding domain superfamily/Winged helix DNA-binding domain"/>
    <property type="match status" value="1"/>
</dbReference>
<dbReference type="InterPro" id="IPR023187">
    <property type="entry name" value="Tscrpt_reg_MarR-type_CS"/>
</dbReference>
<dbReference type="GO" id="GO:0003677">
    <property type="term" value="F:DNA binding"/>
    <property type="evidence" value="ECO:0007669"/>
    <property type="project" value="UniProtKB-KW"/>
</dbReference>
<dbReference type="STRING" id="156980.SAMN04489745_1276"/>
<dbReference type="InterPro" id="IPR036388">
    <property type="entry name" value="WH-like_DNA-bd_sf"/>
</dbReference>
<reference evidence="5 6" key="1">
    <citation type="submission" date="2016-10" db="EMBL/GenBank/DDBJ databases">
        <authorList>
            <person name="de Groot N.N."/>
        </authorList>
    </citation>
    <scope>NUCLEOTIDE SEQUENCE [LARGE SCALE GENOMIC DNA]</scope>
    <source>
        <strain evidence="5 6">DSM 10495</strain>
    </source>
</reference>
<sequence>MSTTDAAALVEQWRSVQSCYLKTSNTLDRELASHFGIGLNDFETLDLLAEYGDAECRMKDLTQVSPMTQSALSKIVDRLEKGGYVHRSACSEDRRSLVVGLTDAGVQLHEDAAKIHREVLMNTLATES</sequence>
<proteinExistence type="predicted"/>
<dbReference type="PROSITE" id="PS01117">
    <property type="entry name" value="HTH_MARR_1"/>
    <property type="match status" value="1"/>
</dbReference>
<dbReference type="InterPro" id="IPR000835">
    <property type="entry name" value="HTH_MarR-typ"/>
</dbReference>
<evidence type="ECO:0000313" key="5">
    <source>
        <dbReference type="EMBL" id="SEB79814.1"/>
    </source>
</evidence>
<dbReference type="AlphaFoldDB" id="A0A1H4MAQ7"/>
<dbReference type="PROSITE" id="PS50995">
    <property type="entry name" value="HTH_MARR_2"/>
    <property type="match status" value="1"/>
</dbReference>
<dbReference type="PRINTS" id="PR00598">
    <property type="entry name" value="HTHMARR"/>
</dbReference>
<dbReference type="RefSeq" id="WP_066211396.1">
    <property type="nucleotide sequence ID" value="NZ_FNSN01000003.1"/>
</dbReference>
<dbReference type="Pfam" id="PF01047">
    <property type="entry name" value="MarR"/>
    <property type="match status" value="1"/>
</dbReference>
<evidence type="ECO:0000256" key="1">
    <source>
        <dbReference type="ARBA" id="ARBA00023015"/>
    </source>
</evidence>
<evidence type="ECO:0000256" key="2">
    <source>
        <dbReference type="ARBA" id="ARBA00023125"/>
    </source>
</evidence>
<dbReference type="GO" id="GO:0006950">
    <property type="term" value="P:response to stress"/>
    <property type="evidence" value="ECO:0007669"/>
    <property type="project" value="TreeGrafter"/>
</dbReference>
<dbReference type="GO" id="GO:0003700">
    <property type="term" value="F:DNA-binding transcription factor activity"/>
    <property type="evidence" value="ECO:0007669"/>
    <property type="project" value="InterPro"/>
</dbReference>
<keyword evidence="3" id="KW-0804">Transcription</keyword>
<protein>
    <submittedName>
        <fullName evidence="5">DNA-binding transcriptional regulator, MarR family</fullName>
    </submittedName>
</protein>
<dbReference type="EMBL" id="FNSN01000003">
    <property type="protein sequence ID" value="SEB79814.1"/>
    <property type="molecule type" value="Genomic_DNA"/>
</dbReference>
<keyword evidence="2 5" id="KW-0238">DNA-binding</keyword>
<dbReference type="PANTHER" id="PTHR33164:SF99">
    <property type="entry name" value="MARR FAMILY REGULATORY PROTEIN"/>
    <property type="match status" value="1"/>
</dbReference>
<evidence type="ECO:0000313" key="6">
    <source>
        <dbReference type="Proteomes" id="UP000182652"/>
    </source>
</evidence>
<dbReference type="Proteomes" id="UP000182652">
    <property type="component" value="Unassembled WGS sequence"/>
</dbReference>
<dbReference type="InterPro" id="IPR036390">
    <property type="entry name" value="WH_DNA-bd_sf"/>
</dbReference>